<dbReference type="InterPro" id="IPR002123">
    <property type="entry name" value="Plipid/glycerol_acylTrfase"/>
</dbReference>
<dbReference type="RefSeq" id="WP_263334880.1">
    <property type="nucleotide sequence ID" value="NZ_JAGSYH010000002.1"/>
</dbReference>
<evidence type="ECO:0000259" key="1">
    <source>
        <dbReference type="SMART" id="SM00563"/>
    </source>
</evidence>
<dbReference type="Pfam" id="PF01553">
    <property type="entry name" value="Acyltransferase"/>
    <property type="match status" value="1"/>
</dbReference>
<dbReference type="CDD" id="cd06551">
    <property type="entry name" value="LPLAT"/>
    <property type="match status" value="1"/>
</dbReference>
<keyword evidence="2" id="KW-0012">Acyltransferase</keyword>
<keyword evidence="3" id="KW-1185">Reference proteome</keyword>
<dbReference type="Proteomes" id="UP001596091">
    <property type="component" value="Unassembled WGS sequence"/>
</dbReference>
<comment type="caution">
    <text evidence="2">The sequence shown here is derived from an EMBL/GenBank/DDBJ whole genome shotgun (WGS) entry which is preliminary data.</text>
</comment>
<accession>A0ABW1E992</accession>
<proteinExistence type="predicted"/>
<dbReference type="EMBL" id="JBHSPH010000001">
    <property type="protein sequence ID" value="MFC5860906.1"/>
    <property type="molecule type" value="Genomic_DNA"/>
</dbReference>
<dbReference type="GO" id="GO:0016746">
    <property type="term" value="F:acyltransferase activity"/>
    <property type="evidence" value="ECO:0007669"/>
    <property type="project" value="UniProtKB-KW"/>
</dbReference>
<name>A0ABW1E992_9BACT</name>
<organism evidence="2 3">
    <name type="scientific">Acidicapsa dinghuensis</name>
    <dbReference type="NCBI Taxonomy" id="2218256"/>
    <lineage>
        <taxon>Bacteria</taxon>
        <taxon>Pseudomonadati</taxon>
        <taxon>Acidobacteriota</taxon>
        <taxon>Terriglobia</taxon>
        <taxon>Terriglobales</taxon>
        <taxon>Acidobacteriaceae</taxon>
        <taxon>Acidicapsa</taxon>
    </lineage>
</organism>
<dbReference type="SUPFAM" id="SSF69593">
    <property type="entry name" value="Glycerol-3-phosphate (1)-acyltransferase"/>
    <property type="match status" value="1"/>
</dbReference>
<dbReference type="SMART" id="SM00563">
    <property type="entry name" value="PlsC"/>
    <property type="match status" value="1"/>
</dbReference>
<gene>
    <name evidence="2" type="ORF">ACFPT7_01215</name>
</gene>
<reference evidence="3" key="1">
    <citation type="journal article" date="2019" name="Int. J. Syst. Evol. Microbiol.">
        <title>The Global Catalogue of Microorganisms (GCM) 10K type strain sequencing project: providing services to taxonomists for standard genome sequencing and annotation.</title>
        <authorList>
            <consortium name="The Broad Institute Genomics Platform"/>
            <consortium name="The Broad Institute Genome Sequencing Center for Infectious Disease"/>
            <person name="Wu L."/>
            <person name="Ma J."/>
        </authorList>
    </citation>
    <scope>NUCLEOTIDE SEQUENCE [LARGE SCALE GENOMIC DNA]</scope>
    <source>
        <strain evidence="3">JCM 4087</strain>
    </source>
</reference>
<evidence type="ECO:0000313" key="3">
    <source>
        <dbReference type="Proteomes" id="UP001596091"/>
    </source>
</evidence>
<protein>
    <submittedName>
        <fullName evidence="2">Lysophospholipid acyltransferase family protein</fullName>
    </submittedName>
</protein>
<sequence>MMRAQAIPTRPGGDLRAPSRRALSLFSFYVRSYVSRHFHAIRVANPGRIPLHAEPLILFANHSSWWDPLAGMLLGQALLPHREHYAPMDAASLNHYGIFRSMGFFPVENGSPRGAAQLLRAGSQILHRHGSVLWITPESQFQDVRKRPIVFRPGLGALMSRTGRLTCVPIAMEYTFWNERLPEILINIGEPLNVADGTMEEASTWTNLCSFAMAATLDELTMLATERDPEAFVTILTGYSGIGGIYEMWKRFTCLLTGRRYVHDHDNLHNR</sequence>
<evidence type="ECO:0000313" key="2">
    <source>
        <dbReference type="EMBL" id="MFC5860906.1"/>
    </source>
</evidence>
<keyword evidence="2" id="KW-0808">Transferase</keyword>
<feature type="domain" description="Phospholipid/glycerol acyltransferase" evidence="1">
    <location>
        <begin position="56"/>
        <end position="175"/>
    </location>
</feature>